<keyword evidence="3" id="KW-0238">DNA-binding</keyword>
<dbReference type="CDD" id="cd14705">
    <property type="entry name" value="bZIP_Zip1"/>
    <property type="match status" value="1"/>
</dbReference>
<feature type="region of interest" description="Disordered" evidence="6">
    <location>
        <begin position="117"/>
        <end position="179"/>
    </location>
</feature>
<evidence type="ECO:0000256" key="4">
    <source>
        <dbReference type="ARBA" id="ARBA00023163"/>
    </source>
</evidence>
<evidence type="ECO:0000256" key="2">
    <source>
        <dbReference type="ARBA" id="ARBA00023015"/>
    </source>
</evidence>
<dbReference type="InterPro" id="IPR046347">
    <property type="entry name" value="bZIP_sf"/>
</dbReference>
<dbReference type="PROSITE" id="PS50217">
    <property type="entry name" value="BZIP"/>
    <property type="match status" value="1"/>
</dbReference>
<proteinExistence type="predicted"/>
<accession>A0ABR3GA36</accession>
<evidence type="ECO:0000256" key="6">
    <source>
        <dbReference type="SAM" id="MobiDB-lite"/>
    </source>
</evidence>
<dbReference type="Proteomes" id="UP001447188">
    <property type="component" value="Unassembled WGS sequence"/>
</dbReference>
<evidence type="ECO:0000256" key="5">
    <source>
        <dbReference type="ARBA" id="ARBA00023242"/>
    </source>
</evidence>
<evidence type="ECO:0000256" key="1">
    <source>
        <dbReference type="ARBA" id="ARBA00004123"/>
    </source>
</evidence>
<sequence length="235" mass="25429">MSGSYLEDLGLNSLSPIMAPHAGSVDDDPDEFDLDLSLFTNSTFFDADYGSVEIQGGESSGTKSGGGGQIGGLTGFSDFECFEPFQDFPPLPAFAVGDALEPILSFGAAPKYLPITTAPPTSQASSPVSHGSPLSGAPRAKKQKTSSPSSPPVVAAEDKRRRNTAASARFRVKKKQREQQLQETLKETVDKAQRLEERVVDLERENRWLKNLVVEKKETANVEEGVKPEMLLKLE</sequence>
<feature type="compositionally biased region" description="Polar residues" evidence="6">
    <location>
        <begin position="118"/>
        <end position="129"/>
    </location>
</feature>
<dbReference type="Gene3D" id="1.20.5.170">
    <property type="match status" value="1"/>
</dbReference>
<keyword evidence="9" id="KW-1185">Reference proteome</keyword>
<keyword evidence="2" id="KW-0805">Transcription regulation</keyword>
<evidence type="ECO:0000256" key="3">
    <source>
        <dbReference type="ARBA" id="ARBA00023125"/>
    </source>
</evidence>
<comment type="subcellular location">
    <subcellularLocation>
        <location evidence="1">Nucleus</location>
    </subcellularLocation>
</comment>
<reference evidence="8 9" key="1">
    <citation type="submission" date="2024-02" db="EMBL/GenBank/DDBJ databases">
        <title>Discinaceae phylogenomics.</title>
        <authorList>
            <person name="Dirks A.C."/>
            <person name="James T.Y."/>
        </authorList>
    </citation>
    <scope>NUCLEOTIDE SEQUENCE [LARGE SCALE GENOMIC DNA]</scope>
    <source>
        <strain evidence="8 9">ACD0624</strain>
    </source>
</reference>
<gene>
    <name evidence="8" type="ORF">Q9L58_008510</name>
</gene>
<dbReference type="SUPFAM" id="SSF57959">
    <property type="entry name" value="Leucine zipper domain"/>
    <property type="match status" value="1"/>
</dbReference>
<dbReference type="Pfam" id="PF07716">
    <property type="entry name" value="bZIP_2"/>
    <property type="match status" value="1"/>
</dbReference>
<keyword evidence="4" id="KW-0804">Transcription</keyword>
<dbReference type="PROSITE" id="PS00036">
    <property type="entry name" value="BZIP_BASIC"/>
    <property type="match status" value="1"/>
</dbReference>
<organism evidence="8 9">
    <name type="scientific">Discina gigas</name>
    <dbReference type="NCBI Taxonomy" id="1032678"/>
    <lineage>
        <taxon>Eukaryota</taxon>
        <taxon>Fungi</taxon>
        <taxon>Dikarya</taxon>
        <taxon>Ascomycota</taxon>
        <taxon>Pezizomycotina</taxon>
        <taxon>Pezizomycetes</taxon>
        <taxon>Pezizales</taxon>
        <taxon>Discinaceae</taxon>
        <taxon>Discina</taxon>
    </lineage>
</organism>
<protein>
    <recommendedName>
        <fullName evidence="7">BZIP domain-containing protein</fullName>
    </recommendedName>
</protein>
<evidence type="ECO:0000313" key="9">
    <source>
        <dbReference type="Proteomes" id="UP001447188"/>
    </source>
</evidence>
<name>A0ABR3GA36_9PEZI</name>
<dbReference type="EMBL" id="JBBBZM010000160">
    <property type="protein sequence ID" value="KAL0632620.1"/>
    <property type="molecule type" value="Genomic_DNA"/>
</dbReference>
<evidence type="ECO:0000259" key="7">
    <source>
        <dbReference type="PROSITE" id="PS50217"/>
    </source>
</evidence>
<feature type="domain" description="BZIP" evidence="7">
    <location>
        <begin position="157"/>
        <end position="216"/>
    </location>
</feature>
<comment type="caution">
    <text evidence="8">The sequence shown here is derived from an EMBL/GenBank/DDBJ whole genome shotgun (WGS) entry which is preliminary data.</text>
</comment>
<dbReference type="PANTHER" id="PTHR13044:SF14">
    <property type="entry name" value="CRYPTOCEPHAL, ISOFORM A"/>
    <property type="match status" value="1"/>
</dbReference>
<dbReference type="PANTHER" id="PTHR13044">
    <property type="entry name" value="ACTIVATING TRANSCRIPTION FACTOR ATF 4/5"/>
    <property type="match status" value="1"/>
</dbReference>
<dbReference type="InterPro" id="IPR004827">
    <property type="entry name" value="bZIP"/>
</dbReference>
<keyword evidence="5" id="KW-0539">Nucleus</keyword>
<evidence type="ECO:0000313" key="8">
    <source>
        <dbReference type="EMBL" id="KAL0632620.1"/>
    </source>
</evidence>